<accession>A0A9X1T6Z5</accession>
<sequence>MTIGSLLIIDDDETDLFICGYTIQRFDPDIKVVQALNGREGLDLLRRERPDAIILDINMPVMNGFEFLETYARDFARGADDPVPLVVMLTSSHLGADREKALQYDFVKRYFEKPLTQDNLKALAGIIETGRH</sequence>
<dbReference type="PANTHER" id="PTHR43228">
    <property type="entry name" value="TWO-COMPONENT RESPONSE REGULATOR"/>
    <property type="match status" value="1"/>
</dbReference>
<dbReference type="AlphaFoldDB" id="A0A9X1T6Z5"/>
<keyword evidence="4" id="KW-1185">Reference proteome</keyword>
<dbReference type="InterPro" id="IPR011006">
    <property type="entry name" value="CheY-like_superfamily"/>
</dbReference>
<dbReference type="PROSITE" id="PS50110">
    <property type="entry name" value="RESPONSE_REGULATORY"/>
    <property type="match status" value="1"/>
</dbReference>
<dbReference type="Pfam" id="PF00072">
    <property type="entry name" value="Response_reg"/>
    <property type="match status" value="1"/>
</dbReference>
<dbReference type="PANTHER" id="PTHR43228:SF1">
    <property type="entry name" value="TWO-COMPONENT RESPONSE REGULATOR ARR22"/>
    <property type="match status" value="1"/>
</dbReference>
<name>A0A9X1T6Z5_9HYPH</name>
<evidence type="ECO:0000313" key="3">
    <source>
        <dbReference type="EMBL" id="MCD7109303.1"/>
    </source>
</evidence>
<dbReference type="Proteomes" id="UP001139089">
    <property type="component" value="Unassembled WGS sequence"/>
</dbReference>
<dbReference type="SUPFAM" id="SSF52172">
    <property type="entry name" value="CheY-like"/>
    <property type="match status" value="1"/>
</dbReference>
<dbReference type="InterPro" id="IPR052048">
    <property type="entry name" value="ST_Response_Regulator"/>
</dbReference>
<comment type="caution">
    <text evidence="3">The sequence shown here is derived from an EMBL/GenBank/DDBJ whole genome shotgun (WGS) entry which is preliminary data.</text>
</comment>
<dbReference type="InterPro" id="IPR001789">
    <property type="entry name" value="Sig_transdc_resp-reg_receiver"/>
</dbReference>
<evidence type="ECO:0000259" key="2">
    <source>
        <dbReference type="PROSITE" id="PS50110"/>
    </source>
</evidence>
<proteinExistence type="predicted"/>
<evidence type="ECO:0000313" key="4">
    <source>
        <dbReference type="Proteomes" id="UP001139089"/>
    </source>
</evidence>
<dbReference type="EMBL" id="JAJOZR010000005">
    <property type="protein sequence ID" value="MCD7109303.1"/>
    <property type="molecule type" value="Genomic_DNA"/>
</dbReference>
<feature type="domain" description="Response regulatory" evidence="2">
    <location>
        <begin position="5"/>
        <end position="128"/>
    </location>
</feature>
<gene>
    <name evidence="3" type="ORF">LRX75_09610</name>
</gene>
<dbReference type="RefSeq" id="WP_231813798.1">
    <property type="nucleotide sequence ID" value="NZ_JAJOZR010000005.1"/>
</dbReference>
<dbReference type="GO" id="GO:0000160">
    <property type="term" value="P:phosphorelay signal transduction system"/>
    <property type="evidence" value="ECO:0007669"/>
    <property type="project" value="InterPro"/>
</dbReference>
<protein>
    <submittedName>
        <fullName evidence="3">Response regulator</fullName>
    </submittedName>
</protein>
<keyword evidence="1" id="KW-0597">Phosphoprotein</keyword>
<organism evidence="3 4">
    <name type="scientific">Rhizobium quercicola</name>
    <dbReference type="NCBI Taxonomy" id="2901226"/>
    <lineage>
        <taxon>Bacteria</taxon>
        <taxon>Pseudomonadati</taxon>
        <taxon>Pseudomonadota</taxon>
        <taxon>Alphaproteobacteria</taxon>
        <taxon>Hyphomicrobiales</taxon>
        <taxon>Rhizobiaceae</taxon>
        <taxon>Rhizobium/Agrobacterium group</taxon>
        <taxon>Rhizobium</taxon>
    </lineage>
</organism>
<dbReference type="Gene3D" id="3.40.50.2300">
    <property type="match status" value="1"/>
</dbReference>
<evidence type="ECO:0000256" key="1">
    <source>
        <dbReference type="PROSITE-ProRule" id="PRU00169"/>
    </source>
</evidence>
<feature type="modified residue" description="4-aspartylphosphate" evidence="1">
    <location>
        <position position="56"/>
    </location>
</feature>
<dbReference type="SMART" id="SM00448">
    <property type="entry name" value="REC"/>
    <property type="match status" value="1"/>
</dbReference>
<reference evidence="3" key="1">
    <citation type="submission" date="2021-12" db="EMBL/GenBank/DDBJ databases">
        <authorList>
            <person name="Li Y."/>
        </authorList>
    </citation>
    <scope>NUCLEOTIDE SEQUENCE</scope>
    <source>
        <strain evidence="3">DKSPLA3</strain>
    </source>
</reference>
<dbReference type="CDD" id="cd17546">
    <property type="entry name" value="REC_hyHK_CKI1_RcsC-like"/>
    <property type="match status" value="1"/>
</dbReference>